<organism evidence="1 2">
    <name type="scientific">Gossypium harknessii</name>
    <dbReference type="NCBI Taxonomy" id="34285"/>
    <lineage>
        <taxon>Eukaryota</taxon>
        <taxon>Viridiplantae</taxon>
        <taxon>Streptophyta</taxon>
        <taxon>Embryophyta</taxon>
        <taxon>Tracheophyta</taxon>
        <taxon>Spermatophyta</taxon>
        <taxon>Magnoliopsida</taxon>
        <taxon>eudicotyledons</taxon>
        <taxon>Gunneridae</taxon>
        <taxon>Pentapetalae</taxon>
        <taxon>rosids</taxon>
        <taxon>malvids</taxon>
        <taxon>Malvales</taxon>
        <taxon>Malvaceae</taxon>
        <taxon>Malvoideae</taxon>
        <taxon>Gossypium</taxon>
    </lineage>
</organism>
<evidence type="ECO:0000313" key="2">
    <source>
        <dbReference type="Proteomes" id="UP000593560"/>
    </source>
</evidence>
<comment type="caution">
    <text evidence="1">The sequence shown here is derived from an EMBL/GenBank/DDBJ whole genome shotgun (WGS) entry which is preliminary data.</text>
</comment>
<proteinExistence type="predicted"/>
<keyword evidence="2" id="KW-1185">Reference proteome</keyword>
<dbReference type="SUPFAM" id="SSF103511">
    <property type="entry name" value="Chlorophyll a-b binding protein"/>
    <property type="match status" value="1"/>
</dbReference>
<sequence length="91" mass="9966">MIGFVAATAVELSKGQDLLTQITSDGGIRWMVRSSMVIAMASWIPLLKGMRIECSSVGIYTSDAELWNGRFAMLGLVFMAFHEYLKGGALF</sequence>
<protein>
    <recommendedName>
        <fullName evidence="3">Early light-induced protein</fullName>
    </recommendedName>
</protein>
<gene>
    <name evidence="1" type="ORF">Gohar_011700</name>
</gene>
<dbReference type="Proteomes" id="UP000593560">
    <property type="component" value="Unassembled WGS sequence"/>
</dbReference>
<dbReference type="OrthoDB" id="513190at2759"/>
<dbReference type="EMBL" id="JABFAD010000006">
    <property type="protein sequence ID" value="MBA0801328.1"/>
    <property type="molecule type" value="Genomic_DNA"/>
</dbReference>
<evidence type="ECO:0008006" key="3">
    <source>
        <dbReference type="Google" id="ProtNLM"/>
    </source>
</evidence>
<reference evidence="1 2" key="1">
    <citation type="journal article" date="2019" name="Genome Biol. Evol.">
        <title>Insights into the evolution of the New World diploid cottons (Gossypium, subgenus Houzingenia) based on genome sequencing.</title>
        <authorList>
            <person name="Grover C.E."/>
            <person name="Arick M.A. 2nd"/>
            <person name="Thrash A."/>
            <person name="Conover J.L."/>
            <person name="Sanders W.S."/>
            <person name="Peterson D.G."/>
            <person name="Frelichowski J.E."/>
            <person name="Scheffler J.A."/>
            <person name="Scheffler B.E."/>
            <person name="Wendel J.F."/>
        </authorList>
    </citation>
    <scope>NUCLEOTIDE SEQUENCE [LARGE SCALE GENOMIC DNA]</scope>
    <source>
        <strain evidence="1">0</strain>
        <tissue evidence="1">Leaf</tissue>
    </source>
</reference>
<evidence type="ECO:0000313" key="1">
    <source>
        <dbReference type="EMBL" id="MBA0801328.1"/>
    </source>
</evidence>
<accession>A0A7J9GVH1</accession>
<name>A0A7J9GVH1_9ROSI</name>
<dbReference type="AlphaFoldDB" id="A0A7J9GVH1"/>